<dbReference type="RefSeq" id="WP_273601196.1">
    <property type="nucleotide sequence ID" value="NZ_JAQQXT010000009.1"/>
</dbReference>
<keyword evidence="1" id="KW-0732">Signal</keyword>
<reference evidence="3 4" key="1">
    <citation type="submission" date="2022-10" db="EMBL/GenBank/DDBJ databases">
        <title>Paucibacter sp. hw1 Genome sequencing.</title>
        <authorList>
            <person name="Park S."/>
        </authorList>
    </citation>
    <scope>NUCLEOTIDE SEQUENCE [LARGE SCALE GENOMIC DNA]</scope>
    <source>
        <strain evidence="4">hw1</strain>
    </source>
</reference>
<keyword evidence="4" id="KW-1185">Reference proteome</keyword>
<evidence type="ECO:0000313" key="3">
    <source>
        <dbReference type="EMBL" id="MDC8773022.1"/>
    </source>
</evidence>
<feature type="chain" id="PRO_5046704571" evidence="1">
    <location>
        <begin position="23"/>
        <end position="493"/>
    </location>
</feature>
<evidence type="ECO:0000256" key="1">
    <source>
        <dbReference type="SAM" id="SignalP"/>
    </source>
</evidence>
<accession>A0ABT5KGH5</accession>
<feature type="signal peptide" evidence="1">
    <location>
        <begin position="1"/>
        <end position="22"/>
    </location>
</feature>
<dbReference type="InterPro" id="IPR053728">
    <property type="entry name" value="Alginate_Permeability_Chnl"/>
</dbReference>
<feature type="domain" description="Alginate export" evidence="2">
    <location>
        <begin position="149"/>
        <end position="439"/>
    </location>
</feature>
<name>A0ABT5KGH5_9BURK</name>
<protein>
    <submittedName>
        <fullName evidence="3">Alginate export family protein</fullName>
    </submittedName>
</protein>
<gene>
    <name evidence="3" type="ORF">PRZ03_15655</name>
</gene>
<sequence length="493" mass="53267">MLNIIAASALGAGAFLSQPAHAAASSNFDAEGDFPSVAAGLPAPSPANRTRLPLAAIGEGLRWQPLLYGGIGLYLDDWPYFGHREAFVASSPISRPNGASRRASVAEVSVEPGLGFTVPLGETAWAAFGAGTVAVTATQGADIYRQDSHTEAAIEKAFVGLLHRPVYGPSLLVRAGRTSFTLDDGFLVHLVRTSSNAGERRALNLGARSAADFALTADLRAERWRLQLFALNPDELPVVDTQSRYAGAHFSWQPAGKLDLAVSHLEVTQSDSLLRRPAAEPLPREGLHATTIQARWPGAFGAPGLLLAGLLGQQGHHRADVRALAGYARAGYRWNKWPGRPAVELRHARFSGDRPNTLRFERWDPLLAAGSDEWMGGIAFSKFQSNTNLVQDRLRVFAAPTEGIAVTLDLLRYRAAEVNNLGAGPLGALWPSRDIGHELMAILRWTIGPRFYAQSVASINRPGQGVRQSLAVPEGMDRRSWITLQASLYWFLQ</sequence>
<dbReference type="EMBL" id="JAQQXT010000009">
    <property type="protein sequence ID" value="MDC8773022.1"/>
    <property type="molecule type" value="Genomic_DNA"/>
</dbReference>
<evidence type="ECO:0000313" key="4">
    <source>
        <dbReference type="Proteomes" id="UP001221189"/>
    </source>
</evidence>
<evidence type="ECO:0000259" key="2">
    <source>
        <dbReference type="Pfam" id="PF13372"/>
    </source>
</evidence>
<dbReference type="Pfam" id="PF13372">
    <property type="entry name" value="Alginate_exp"/>
    <property type="match status" value="1"/>
</dbReference>
<dbReference type="Proteomes" id="UP001221189">
    <property type="component" value="Unassembled WGS sequence"/>
</dbReference>
<comment type="caution">
    <text evidence="3">The sequence shown here is derived from an EMBL/GenBank/DDBJ whole genome shotgun (WGS) entry which is preliminary data.</text>
</comment>
<proteinExistence type="predicted"/>
<organism evidence="3 4">
    <name type="scientific">Roseateles albus</name>
    <dbReference type="NCBI Taxonomy" id="2987525"/>
    <lineage>
        <taxon>Bacteria</taxon>
        <taxon>Pseudomonadati</taxon>
        <taxon>Pseudomonadota</taxon>
        <taxon>Betaproteobacteria</taxon>
        <taxon>Burkholderiales</taxon>
        <taxon>Sphaerotilaceae</taxon>
        <taxon>Roseateles</taxon>
    </lineage>
</organism>
<dbReference type="InterPro" id="IPR025388">
    <property type="entry name" value="Alginate_export_dom"/>
</dbReference>
<dbReference type="Gene3D" id="2.40.160.100">
    <property type="match status" value="1"/>
</dbReference>